<dbReference type="GO" id="GO:0003677">
    <property type="term" value="F:DNA binding"/>
    <property type="evidence" value="ECO:0007669"/>
    <property type="project" value="UniProtKB-KW"/>
</dbReference>
<dbReference type="SUPFAM" id="SSF46894">
    <property type="entry name" value="C-terminal effector domain of the bipartite response regulators"/>
    <property type="match status" value="1"/>
</dbReference>
<evidence type="ECO:0000313" key="6">
    <source>
        <dbReference type="Proteomes" id="UP000282971"/>
    </source>
</evidence>
<dbReference type="GO" id="GO:0000160">
    <property type="term" value="P:phosphorelay signal transduction system"/>
    <property type="evidence" value="ECO:0007669"/>
    <property type="project" value="InterPro"/>
</dbReference>
<protein>
    <submittedName>
        <fullName evidence="5">Response regulator transcription factor</fullName>
    </submittedName>
</protein>
<evidence type="ECO:0000256" key="2">
    <source>
        <dbReference type="PROSITE-ProRule" id="PRU00169"/>
    </source>
</evidence>
<evidence type="ECO:0000313" key="5">
    <source>
        <dbReference type="EMBL" id="RVT92731.1"/>
    </source>
</evidence>
<dbReference type="InterPro" id="IPR011006">
    <property type="entry name" value="CheY-like_superfamily"/>
</dbReference>
<dbReference type="InterPro" id="IPR016032">
    <property type="entry name" value="Sig_transdc_resp-reg_C-effctor"/>
</dbReference>
<dbReference type="PRINTS" id="PR00038">
    <property type="entry name" value="HTHLUXR"/>
</dbReference>
<dbReference type="PANTHER" id="PTHR43214:SF44">
    <property type="entry name" value="TWO-COMPONENT RESPONSE REGULATOR"/>
    <property type="match status" value="1"/>
</dbReference>
<evidence type="ECO:0000259" key="4">
    <source>
        <dbReference type="PROSITE" id="PS50110"/>
    </source>
</evidence>
<dbReference type="InterPro" id="IPR000792">
    <property type="entry name" value="Tscrpt_reg_LuxR_C"/>
</dbReference>
<keyword evidence="6" id="KW-1185">Reference proteome</keyword>
<proteinExistence type="predicted"/>
<dbReference type="CDD" id="cd06170">
    <property type="entry name" value="LuxR_C_like"/>
    <property type="match status" value="1"/>
</dbReference>
<gene>
    <name evidence="5" type="ORF">EOD43_02070</name>
</gene>
<dbReference type="SMART" id="SM00448">
    <property type="entry name" value="REC"/>
    <property type="match status" value="1"/>
</dbReference>
<organism evidence="5 6">
    <name type="scientific">Sphingomonas crocodyli</name>
    <dbReference type="NCBI Taxonomy" id="1979270"/>
    <lineage>
        <taxon>Bacteria</taxon>
        <taxon>Pseudomonadati</taxon>
        <taxon>Pseudomonadota</taxon>
        <taxon>Alphaproteobacteria</taxon>
        <taxon>Sphingomonadales</taxon>
        <taxon>Sphingomonadaceae</taxon>
        <taxon>Sphingomonas</taxon>
    </lineage>
</organism>
<sequence length="211" mass="23041">MMTRCIYLVDDDEGFSASVALVVKTRLDVEVVSFASGEAFIAKLPTLPSGCLLLDLALPGMNGLDVLHQVRALDGRFETIVLTGFGDISRAVEAMKAGASDFLEKPSSADTLTTAIETAFGRIEDRERTERVARAAREQIEKLTPRERDVLMGLVEGRANKVIAYQLDISPRTVEIYRAHLMEKLGVRSVAEAVRMAFASGLVPLMPDEKA</sequence>
<dbReference type="InterPro" id="IPR039420">
    <property type="entry name" value="WalR-like"/>
</dbReference>
<keyword evidence="2" id="KW-0597">Phosphoprotein</keyword>
<feature type="modified residue" description="4-aspartylphosphate" evidence="2">
    <location>
        <position position="55"/>
    </location>
</feature>
<dbReference type="PROSITE" id="PS00622">
    <property type="entry name" value="HTH_LUXR_1"/>
    <property type="match status" value="1"/>
</dbReference>
<dbReference type="OrthoDB" id="9782655at2"/>
<reference evidence="5 6" key="1">
    <citation type="submission" date="2019-01" db="EMBL/GenBank/DDBJ databases">
        <authorList>
            <person name="Chen W.-M."/>
        </authorList>
    </citation>
    <scope>NUCLEOTIDE SEQUENCE [LARGE SCALE GENOMIC DNA]</scope>
    <source>
        <strain evidence="5 6">CCP-7</strain>
    </source>
</reference>
<dbReference type="PROSITE" id="PS50110">
    <property type="entry name" value="RESPONSE_REGULATORY"/>
    <property type="match status" value="1"/>
</dbReference>
<comment type="caution">
    <text evidence="5">The sequence shown here is derived from an EMBL/GenBank/DDBJ whole genome shotgun (WGS) entry which is preliminary data.</text>
</comment>
<dbReference type="Proteomes" id="UP000282971">
    <property type="component" value="Unassembled WGS sequence"/>
</dbReference>
<feature type="domain" description="Response regulatory" evidence="4">
    <location>
        <begin position="5"/>
        <end position="120"/>
    </location>
</feature>
<keyword evidence="1" id="KW-0238">DNA-binding</keyword>
<dbReference type="SMART" id="SM00421">
    <property type="entry name" value="HTH_LUXR"/>
    <property type="match status" value="1"/>
</dbReference>
<dbReference type="InterPro" id="IPR036388">
    <property type="entry name" value="WH-like_DNA-bd_sf"/>
</dbReference>
<dbReference type="Pfam" id="PF00072">
    <property type="entry name" value="Response_reg"/>
    <property type="match status" value="1"/>
</dbReference>
<dbReference type="Gene3D" id="1.10.10.10">
    <property type="entry name" value="Winged helix-like DNA-binding domain superfamily/Winged helix DNA-binding domain"/>
    <property type="match status" value="1"/>
</dbReference>
<dbReference type="EMBL" id="SACN01000001">
    <property type="protein sequence ID" value="RVT92731.1"/>
    <property type="molecule type" value="Genomic_DNA"/>
</dbReference>
<accession>A0A437M4T9</accession>
<dbReference type="Gene3D" id="3.40.50.2300">
    <property type="match status" value="1"/>
</dbReference>
<dbReference type="SUPFAM" id="SSF52172">
    <property type="entry name" value="CheY-like"/>
    <property type="match status" value="1"/>
</dbReference>
<dbReference type="GO" id="GO:0006355">
    <property type="term" value="P:regulation of DNA-templated transcription"/>
    <property type="evidence" value="ECO:0007669"/>
    <property type="project" value="InterPro"/>
</dbReference>
<evidence type="ECO:0000256" key="1">
    <source>
        <dbReference type="ARBA" id="ARBA00023125"/>
    </source>
</evidence>
<dbReference type="PROSITE" id="PS50043">
    <property type="entry name" value="HTH_LUXR_2"/>
    <property type="match status" value="1"/>
</dbReference>
<dbReference type="AlphaFoldDB" id="A0A437M4T9"/>
<evidence type="ECO:0000259" key="3">
    <source>
        <dbReference type="PROSITE" id="PS50043"/>
    </source>
</evidence>
<feature type="domain" description="HTH luxR-type" evidence="3">
    <location>
        <begin position="136"/>
        <end position="201"/>
    </location>
</feature>
<dbReference type="InterPro" id="IPR001789">
    <property type="entry name" value="Sig_transdc_resp-reg_receiver"/>
</dbReference>
<dbReference type="Pfam" id="PF00196">
    <property type="entry name" value="GerE"/>
    <property type="match status" value="1"/>
</dbReference>
<name>A0A437M4T9_9SPHN</name>
<dbReference type="PANTHER" id="PTHR43214">
    <property type="entry name" value="TWO-COMPONENT RESPONSE REGULATOR"/>
    <property type="match status" value="1"/>
</dbReference>